<comment type="subcellular location">
    <subcellularLocation>
        <location evidence="1 7">Cell membrane</location>
        <topology evidence="1 7">Multi-pass membrane protein</topology>
    </subcellularLocation>
</comment>
<dbReference type="PANTHER" id="PTHR43386:SF1">
    <property type="entry name" value="D,D-DIPEPTIDE TRANSPORT SYSTEM PERMEASE PROTEIN DDPC-RELATED"/>
    <property type="match status" value="1"/>
</dbReference>
<evidence type="ECO:0000313" key="9">
    <source>
        <dbReference type="EMBL" id="NJC55733.1"/>
    </source>
</evidence>
<dbReference type="AlphaFoldDB" id="A0A846RYH2"/>
<comment type="similarity">
    <text evidence="7">Belongs to the binding-protein-dependent transport system permease family.</text>
</comment>
<dbReference type="GO" id="GO:0055085">
    <property type="term" value="P:transmembrane transport"/>
    <property type="evidence" value="ECO:0007669"/>
    <property type="project" value="InterPro"/>
</dbReference>
<protein>
    <submittedName>
        <fullName evidence="9">Peptide/nickel transport system permease protein</fullName>
    </submittedName>
</protein>
<dbReference type="CDD" id="cd06261">
    <property type="entry name" value="TM_PBP2"/>
    <property type="match status" value="1"/>
</dbReference>
<keyword evidence="4 7" id="KW-0812">Transmembrane</keyword>
<dbReference type="Proteomes" id="UP000576792">
    <property type="component" value="Unassembled WGS sequence"/>
</dbReference>
<evidence type="ECO:0000256" key="2">
    <source>
        <dbReference type="ARBA" id="ARBA00022448"/>
    </source>
</evidence>
<dbReference type="InterPro" id="IPR035906">
    <property type="entry name" value="MetI-like_sf"/>
</dbReference>
<evidence type="ECO:0000256" key="5">
    <source>
        <dbReference type="ARBA" id="ARBA00022989"/>
    </source>
</evidence>
<evidence type="ECO:0000256" key="1">
    <source>
        <dbReference type="ARBA" id="ARBA00004651"/>
    </source>
</evidence>
<feature type="transmembrane region" description="Helical" evidence="7">
    <location>
        <begin position="135"/>
        <end position="165"/>
    </location>
</feature>
<keyword evidence="2 7" id="KW-0813">Transport</keyword>
<dbReference type="RefSeq" id="WP_167949716.1">
    <property type="nucleotide sequence ID" value="NZ_BAAAPQ010000026.1"/>
</dbReference>
<proteinExistence type="inferred from homology"/>
<feature type="transmembrane region" description="Helical" evidence="7">
    <location>
        <begin position="216"/>
        <end position="238"/>
    </location>
</feature>
<keyword evidence="3" id="KW-1003">Cell membrane</keyword>
<dbReference type="InterPro" id="IPR050366">
    <property type="entry name" value="BP-dependent_transpt_permease"/>
</dbReference>
<dbReference type="PANTHER" id="PTHR43386">
    <property type="entry name" value="OLIGOPEPTIDE TRANSPORT SYSTEM PERMEASE PROTEIN APPC"/>
    <property type="match status" value="1"/>
</dbReference>
<keyword evidence="10" id="KW-1185">Reference proteome</keyword>
<feature type="transmembrane region" description="Helical" evidence="7">
    <location>
        <begin position="25"/>
        <end position="48"/>
    </location>
</feature>
<feature type="transmembrane region" description="Helical" evidence="7">
    <location>
        <begin position="91"/>
        <end position="115"/>
    </location>
</feature>
<evidence type="ECO:0000256" key="6">
    <source>
        <dbReference type="ARBA" id="ARBA00023136"/>
    </source>
</evidence>
<dbReference type="Pfam" id="PF00528">
    <property type="entry name" value="BPD_transp_1"/>
    <property type="match status" value="1"/>
</dbReference>
<dbReference type="SUPFAM" id="SSF161098">
    <property type="entry name" value="MetI-like"/>
    <property type="match status" value="1"/>
</dbReference>
<feature type="domain" description="ABC transmembrane type-1" evidence="8">
    <location>
        <begin position="87"/>
        <end position="277"/>
    </location>
</feature>
<dbReference type="InterPro" id="IPR000515">
    <property type="entry name" value="MetI-like"/>
</dbReference>
<evidence type="ECO:0000313" key="10">
    <source>
        <dbReference type="Proteomes" id="UP000576792"/>
    </source>
</evidence>
<evidence type="ECO:0000256" key="4">
    <source>
        <dbReference type="ARBA" id="ARBA00022692"/>
    </source>
</evidence>
<dbReference type="GO" id="GO:0005886">
    <property type="term" value="C:plasma membrane"/>
    <property type="evidence" value="ECO:0007669"/>
    <property type="project" value="UniProtKB-SubCell"/>
</dbReference>
<evidence type="ECO:0000256" key="3">
    <source>
        <dbReference type="ARBA" id="ARBA00022475"/>
    </source>
</evidence>
<dbReference type="PROSITE" id="PS50928">
    <property type="entry name" value="ABC_TM1"/>
    <property type="match status" value="1"/>
</dbReference>
<dbReference type="EMBL" id="JAATJN010000001">
    <property type="protein sequence ID" value="NJC55733.1"/>
    <property type="molecule type" value="Genomic_DNA"/>
</dbReference>
<reference evidence="9 10" key="1">
    <citation type="submission" date="2020-03" db="EMBL/GenBank/DDBJ databases">
        <title>Sequencing the genomes of 1000 actinobacteria strains.</title>
        <authorList>
            <person name="Klenk H.-P."/>
        </authorList>
    </citation>
    <scope>NUCLEOTIDE SEQUENCE [LARGE SCALE GENOMIC DNA]</scope>
    <source>
        <strain evidence="9 10">DSM 18964</strain>
    </source>
</reference>
<name>A0A846RYH2_9MICO</name>
<gene>
    <name evidence="9" type="ORF">BKA07_000768</name>
</gene>
<feature type="transmembrane region" description="Helical" evidence="7">
    <location>
        <begin position="258"/>
        <end position="280"/>
    </location>
</feature>
<sequence>MSAEPLAPQARFTMPLPAFLRRHNLQLWIGLVILGVIVAILAIGPLFVTADPNRQDLLNAFGPSSLAHPLGTDQLGRDILSRFLNGGRIDLMVAVIAVIVPFIVGTILGSLAGYFGRWVDVVIMRLADIVSAFPFYVLVIVLVFVMGNGMASIFVAISLVSWVAYARIVRGEVLVLREEEFISACRTSGLSTPRILTRHVIPNTVSQGIIYGMSDIVLNIGVVVTLSFFGMGIVPPTADWGQMMNDGQQYMGTGHYGLILWPGFAVVLVSLALALIGDGLTNILKPKK</sequence>
<keyword evidence="6 7" id="KW-0472">Membrane</keyword>
<accession>A0A846RYH2</accession>
<comment type="caution">
    <text evidence="9">The sequence shown here is derived from an EMBL/GenBank/DDBJ whole genome shotgun (WGS) entry which is preliminary data.</text>
</comment>
<evidence type="ECO:0000259" key="8">
    <source>
        <dbReference type="PROSITE" id="PS50928"/>
    </source>
</evidence>
<dbReference type="Gene3D" id="1.10.3720.10">
    <property type="entry name" value="MetI-like"/>
    <property type="match status" value="1"/>
</dbReference>
<evidence type="ECO:0000256" key="7">
    <source>
        <dbReference type="RuleBase" id="RU363032"/>
    </source>
</evidence>
<keyword evidence="5 7" id="KW-1133">Transmembrane helix</keyword>
<organism evidence="9 10">
    <name type="scientific">Brevibacterium marinum</name>
    <dbReference type="NCBI Taxonomy" id="418643"/>
    <lineage>
        <taxon>Bacteria</taxon>
        <taxon>Bacillati</taxon>
        <taxon>Actinomycetota</taxon>
        <taxon>Actinomycetes</taxon>
        <taxon>Micrococcales</taxon>
        <taxon>Brevibacteriaceae</taxon>
        <taxon>Brevibacterium</taxon>
    </lineage>
</organism>